<dbReference type="RefSeq" id="WP_338396139.1">
    <property type="nucleotide sequence ID" value="NZ_AP025322.1"/>
</dbReference>
<geneLocation type="plasmid" evidence="2 3">
    <name>pFA8</name>
</geneLocation>
<dbReference type="Proteomes" id="UP001348817">
    <property type="component" value="Plasmid pFA8"/>
</dbReference>
<dbReference type="Pfam" id="PF13657">
    <property type="entry name" value="Couple_hipA"/>
    <property type="match status" value="1"/>
</dbReference>
<reference evidence="2 3" key="1">
    <citation type="submission" date="2021-12" db="EMBL/GenBank/DDBJ databases">
        <title>Genome sequencing of bacteria with rrn-lacking chromosome and rrn-plasmid.</title>
        <authorList>
            <person name="Anda M."/>
            <person name="Iwasaki W."/>
        </authorList>
    </citation>
    <scope>NUCLEOTIDE SEQUENCE [LARGE SCALE GENOMIC DNA]</scope>
    <source>
        <strain evidence="2 3">DSM 100852</strain>
        <plasmid evidence="2 3">pFA8</plasmid>
    </source>
</reference>
<organism evidence="2 3">
    <name type="scientific">Fulvitalea axinellae</name>
    <dbReference type="NCBI Taxonomy" id="1182444"/>
    <lineage>
        <taxon>Bacteria</taxon>
        <taxon>Pseudomonadati</taxon>
        <taxon>Bacteroidota</taxon>
        <taxon>Cytophagia</taxon>
        <taxon>Cytophagales</taxon>
        <taxon>Persicobacteraceae</taxon>
        <taxon>Fulvitalea</taxon>
    </lineage>
</organism>
<dbReference type="InterPro" id="IPR017508">
    <property type="entry name" value="HipA_N1"/>
</dbReference>
<evidence type="ECO:0000313" key="2">
    <source>
        <dbReference type="EMBL" id="BDD12905.1"/>
    </source>
</evidence>
<keyword evidence="2" id="KW-0614">Plasmid</keyword>
<evidence type="ECO:0000313" key="3">
    <source>
        <dbReference type="Proteomes" id="UP001348817"/>
    </source>
</evidence>
<name>A0AAU9CV24_9BACT</name>
<gene>
    <name evidence="2" type="ORF">FUAX_53370</name>
</gene>
<protein>
    <submittedName>
        <fullName evidence="2">Toxin HipA</fullName>
    </submittedName>
</protein>
<dbReference type="NCBIfam" id="TIGR03071">
    <property type="entry name" value="couple_hipA"/>
    <property type="match status" value="1"/>
</dbReference>
<proteinExistence type="predicted"/>
<sequence>MVSATVTFRGTPAGTLLRRDDGAFEFRYLPDWLRDPEAPPVSLTLPKRPEAYESPHLFPFFFNMLPEGENKTAVCRSLRIDENDDFALLLAVAHHDTIGAVCVIQNPDR</sequence>
<dbReference type="KEGG" id="fax:FUAX_53370"/>
<dbReference type="EMBL" id="AP025322">
    <property type="protein sequence ID" value="BDD12905.1"/>
    <property type="molecule type" value="Genomic_DNA"/>
</dbReference>
<evidence type="ECO:0000259" key="1">
    <source>
        <dbReference type="Pfam" id="PF13657"/>
    </source>
</evidence>
<feature type="domain" description="HipA N-terminal subdomain 1" evidence="1">
    <location>
        <begin position="5"/>
        <end position="102"/>
    </location>
</feature>
<dbReference type="AlphaFoldDB" id="A0AAU9CV24"/>
<accession>A0AAU9CV24</accession>
<keyword evidence="3" id="KW-1185">Reference proteome</keyword>